<comment type="caution">
    <text evidence="2">The sequence shown here is derived from an EMBL/GenBank/DDBJ whole genome shotgun (WGS) entry which is preliminary data.</text>
</comment>
<protein>
    <submittedName>
        <fullName evidence="2">Uncharacterized protein</fullName>
    </submittedName>
</protein>
<gene>
    <name evidence="2" type="ORF">BDN70DRAFT_876654</name>
</gene>
<evidence type="ECO:0000313" key="2">
    <source>
        <dbReference type="EMBL" id="KAF9481185.1"/>
    </source>
</evidence>
<name>A0A9P5Z6N8_9AGAR</name>
<accession>A0A9P5Z6N8</accession>
<sequence>MRKTGTLFDVVVYFLWCVYTFGLNSSFMEPSIRVVHENGRRCSEWVFSFSRGWTDEASEFYDFVMGLGSVRMNLVATTAQSKTKKKGKSDVRTYVASGCYSIQTHLQIKQK</sequence>
<reference evidence="2" key="1">
    <citation type="submission" date="2020-11" db="EMBL/GenBank/DDBJ databases">
        <authorList>
            <consortium name="DOE Joint Genome Institute"/>
            <person name="Ahrendt S."/>
            <person name="Riley R."/>
            <person name="Andreopoulos W."/>
            <person name="Labutti K."/>
            <person name="Pangilinan J."/>
            <person name="Ruiz-Duenas F.J."/>
            <person name="Barrasa J.M."/>
            <person name="Sanchez-Garcia M."/>
            <person name="Camarero S."/>
            <person name="Miyauchi S."/>
            <person name="Serrano A."/>
            <person name="Linde D."/>
            <person name="Babiker R."/>
            <person name="Drula E."/>
            <person name="Ayuso-Fernandez I."/>
            <person name="Pacheco R."/>
            <person name="Padilla G."/>
            <person name="Ferreira P."/>
            <person name="Barriuso J."/>
            <person name="Kellner H."/>
            <person name="Castanera R."/>
            <person name="Alfaro M."/>
            <person name="Ramirez L."/>
            <person name="Pisabarro A.G."/>
            <person name="Kuo A."/>
            <person name="Tritt A."/>
            <person name="Lipzen A."/>
            <person name="He G."/>
            <person name="Yan M."/>
            <person name="Ng V."/>
            <person name="Cullen D."/>
            <person name="Martin F."/>
            <person name="Rosso M.-N."/>
            <person name="Henrissat B."/>
            <person name="Hibbett D."/>
            <person name="Martinez A.T."/>
            <person name="Grigoriev I.V."/>
        </authorList>
    </citation>
    <scope>NUCLEOTIDE SEQUENCE</scope>
    <source>
        <strain evidence="2">CIRM-BRFM 674</strain>
    </source>
</reference>
<keyword evidence="3" id="KW-1185">Reference proteome</keyword>
<keyword evidence="1" id="KW-1133">Transmembrane helix</keyword>
<evidence type="ECO:0000256" key="1">
    <source>
        <dbReference type="SAM" id="Phobius"/>
    </source>
</evidence>
<evidence type="ECO:0000313" key="3">
    <source>
        <dbReference type="Proteomes" id="UP000807469"/>
    </source>
</evidence>
<dbReference type="AlphaFoldDB" id="A0A9P5Z6N8"/>
<keyword evidence="1" id="KW-0812">Transmembrane</keyword>
<keyword evidence="1" id="KW-0472">Membrane</keyword>
<dbReference type="EMBL" id="MU155182">
    <property type="protein sequence ID" value="KAF9481185.1"/>
    <property type="molecule type" value="Genomic_DNA"/>
</dbReference>
<organism evidence="2 3">
    <name type="scientific">Pholiota conissans</name>
    <dbReference type="NCBI Taxonomy" id="109636"/>
    <lineage>
        <taxon>Eukaryota</taxon>
        <taxon>Fungi</taxon>
        <taxon>Dikarya</taxon>
        <taxon>Basidiomycota</taxon>
        <taxon>Agaricomycotina</taxon>
        <taxon>Agaricomycetes</taxon>
        <taxon>Agaricomycetidae</taxon>
        <taxon>Agaricales</taxon>
        <taxon>Agaricineae</taxon>
        <taxon>Strophariaceae</taxon>
        <taxon>Pholiota</taxon>
    </lineage>
</organism>
<dbReference type="Proteomes" id="UP000807469">
    <property type="component" value="Unassembled WGS sequence"/>
</dbReference>
<feature type="transmembrane region" description="Helical" evidence="1">
    <location>
        <begin position="6"/>
        <end position="23"/>
    </location>
</feature>
<proteinExistence type="predicted"/>